<dbReference type="Proteomes" id="UP000316167">
    <property type="component" value="Unassembled WGS sequence"/>
</dbReference>
<evidence type="ECO:0000256" key="1">
    <source>
        <dbReference type="SAM" id="SignalP"/>
    </source>
</evidence>
<keyword evidence="3" id="KW-1185">Reference proteome</keyword>
<accession>A0A562S9H2</accession>
<protein>
    <recommendedName>
        <fullName evidence="4">TerB family tellurite resistance protein</fullName>
    </recommendedName>
</protein>
<keyword evidence="1" id="KW-0732">Signal</keyword>
<evidence type="ECO:0008006" key="4">
    <source>
        <dbReference type="Google" id="ProtNLM"/>
    </source>
</evidence>
<name>A0A562S9H2_9BACT</name>
<dbReference type="RefSeq" id="WP_144888691.1">
    <property type="nucleotide sequence ID" value="NZ_VLLE01000008.1"/>
</dbReference>
<feature type="signal peptide" evidence="1">
    <location>
        <begin position="1"/>
        <end position="21"/>
    </location>
</feature>
<comment type="caution">
    <text evidence="2">The sequence shown here is derived from an EMBL/GenBank/DDBJ whole genome shotgun (WGS) entry which is preliminary data.</text>
</comment>
<organism evidence="2 3">
    <name type="scientific">Lacibacter cauensis</name>
    <dbReference type="NCBI Taxonomy" id="510947"/>
    <lineage>
        <taxon>Bacteria</taxon>
        <taxon>Pseudomonadati</taxon>
        <taxon>Bacteroidota</taxon>
        <taxon>Chitinophagia</taxon>
        <taxon>Chitinophagales</taxon>
        <taxon>Chitinophagaceae</taxon>
        <taxon>Lacibacter</taxon>
    </lineage>
</organism>
<dbReference type="OrthoDB" id="826958at2"/>
<evidence type="ECO:0000313" key="3">
    <source>
        <dbReference type="Proteomes" id="UP000316167"/>
    </source>
</evidence>
<dbReference type="AlphaFoldDB" id="A0A562S9H2"/>
<reference evidence="2 3" key="1">
    <citation type="journal article" date="2015" name="Stand. Genomic Sci.">
        <title>Genomic Encyclopedia of Bacterial and Archaeal Type Strains, Phase III: the genomes of soil and plant-associated and newly described type strains.</title>
        <authorList>
            <person name="Whitman W.B."/>
            <person name="Woyke T."/>
            <person name="Klenk H.P."/>
            <person name="Zhou Y."/>
            <person name="Lilburn T.G."/>
            <person name="Beck B.J."/>
            <person name="De Vos P."/>
            <person name="Vandamme P."/>
            <person name="Eisen J.A."/>
            <person name="Garrity G."/>
            <person name="Hugenholtz P."/>
            <person name="Kyrpides N.C."/>
        </authorList>
    </citation>
    <scope>NUCLEOTIDE SEQUENCE [LARGE SCALE GENOMIC DNA]</scope>
    <source>
        <strain evidence="2 3">CGMCC 1.7271</strain>
    </source>
</reference>
<feature type="chain" id="PRO_5021925527" description="TerB family tellurite resistance protein" evidence="1">
    <location>
        <begin position="22"/>
        <end position="205"/>
    </location>
</feature>
<gene>
    <name evidence="2" type="ORF">IQ13_4236</name>
</gene>
<proteinExistence type="predicted"/>
<evidence type="ECO:0000313" key="2">
    <source>
        <dbReference type="EMBL" id="TWI77992.1"/>
    </source>
</evidence>
<dbReference type="EMBL" id="VLLE01000008">
    <property type="protein sequence ID" value="TWI77992.1"/>
    <property type="molecule type" value="Genomic_DNA"/>
</dbReference>
<sequence length="205" mass="23935">MKKIVLFIFLCSLSFQSKAQAEEAQQLLLNVEKLLQFKKILQNMYDGFKLISNGYNAVKDISEGNFKLHKVFLDGLSEVSPAVKKYKRIADIIDYQLRIVNDSKKVLQQFKSDKQFSTVEINYLATVYDNLIRQTMKHAEELLLVITAGKLRMSDDERLAAIDRIFVSVESQYSFVREFSNSTRLLSLQRRSEQDQIDRMRLLHR</sequence>